<dbReference type="EMBL" id="VTEI01000003">
    <property type="protein sequence ID" value="TYS17816.1"/>
    <property type="molecule type" value="Genomic_DNA"/>
</dbReference>
<evidence type="ECO:0000313" key="2">
    <source>
        <dbReference type="EMBL" id="TYS17816.1"/>
    </source>
</evidence>
<organism evidence="2 3">
    <name type="scientific">Rossellomorea vietnamensis</name>
    <dbReference type="NCBI Taxonomy" id="218284"/>
    <lineage>
        <taxon>Bacteria</taxon>
        <taxon>Bacillati</taxon>
        <taxon>Bacillota</taxon>
        <taxon>Bacilli</taxon>
        <taxon>Bacillales</taxon>
        <taxon>Bacillaceae</taxon>
        <taxon>Rossellomorea</taxon>
    </lineage>
</organism>
<sequence length="142" mass="15516">MKLLKILAIAVVVLGIAGFAVYHFGTNMAMDKIGDFVDQESANPGQVEEVKRQIAANPELQQFLNDGVENVDESTLVYQTKEEAINGVIKKVGISELMNLQSKVSDGVTPEEQSEIIALLEEKMSEEEILALKVLANKELGL</sequence>
<proteinExistence type="predicted"/>
<evidence type="ECO:0008006" key="4">
    <source>
        <dbReference type="Google" id="ProtNLM"/>
    </source>
</evidence>
<accession>A0A5D4NWW5</accession>
<dbReference type="AlphaFoldDB" id="A0A5D4NWW5"/>
<evidence type="ECO:0000256" key="1">
    <source>
        <dbReference type="SAM" id="Phobius"/>
    </source>
</evidence>
<keyword evidence="1" id="KW-1133">Transmembrane helix</keyword>
<dbReference type="Proteomes" id="UP000322267">
    <property type="component" value="Unassembled WGS sequence"/>
</dbReference>
<gene>
    <name evidence="2" type="ORF">FZC78_08170</name>
</gene>
<protein>
    <recommendedName>
        <fullName evidence="4">Phenylalanyl-tRNA synthetase subunit beta</fullName>
    </recommendedName>
</protein>
<dbReference type="OrthoDB" id="2427603at2"/>
<feature type="transmembrane region" description="Helical" evidence="1">
    <location>
        <begin position="6"/>
        <end position="24"/>
    </location>
</feature>
<reference evidence="2 3" key="1">
    <citation type="submission" date="2019-08" db="EMBL/GenBank/DDBJ databases">
        <title>Bacillus genomes from the desert of Cuatro Cienegas, Coahuila.</title>
        <authorList>
            <person name="Olmedo-Alvarez G."/>
        </authorList>
    </citation>
    <scope>NUCLEOTIDE SEQUENCE [LARGE SCALE GENOMIC DNA]</scope>
    <source>
        <strain evidence="2 3">CH34_1T</strain>
    </source>
</reference>
<keyword evidence="1" id="KW-0812">Transmembrane</keyword>
<dbReference type="RefSeq" id="WP_148939211.1">
    <property type="nucleotide sequence ID" value="NZ_VTEI01000003.1"/>
</dbReference>
<keyword evidence="1" id="KW-0472">Membrane</keyword>
<evidence type="ECO:0000313" key="3">
    <source>
        <dbReference type="Proteomes" id="UP000322267"/>
    </source>
</evidence>
<name>A0A5D4NWW5_9BACI</name>
<comment type="caution">
    <text evidence="2">The sequence shown here is derived from an EMBL/GenBank/DDBJ whole genome shotgun (WGS) entry which is preliminary data.</text>
</comment>